<evidence type="ECO:0000256" key="6">
    <source>
        <dbReference type="ARBA" id="ARBA00023034"/>
    </source>
</evidence>
<evidence type="ECO:0000256" key="5">
    <source>
        <dbReference type="ARBA" id="ARBA00022989"/>
    </source>
</evidence>
<keyword evidence="7 9" id="KW-0472">Membrane</keyword>
<dbReference type="InterPro" id="IPR018011">
    <property type="entry name" value="Carb_sulfotrans_8-10"/>
</dbReference>
<evidence type="ECO:0000313" key="10">
    <source>
        <dbReference type="EMBL" id="CAH1800377.1"/>
    </source>
</evidence>
<keyword evidence="8 9" id="KW-0325">Glycoprotein</keyword>
<evidence type="ECO:0000313" key="11">
    <source>
        <dbReference type="Proteomes" id="UP000749559"/>
    </source>
</evidence>
<keyword evidence="3 9" id="KW-0808">Transferase</keyword>
<dbReference type="OrthoDB" id="2019940at2759"/>
<gene>
    <name evidence="10" type="ORF">OFUS_LOCUS24269</name>
</gene>
<name>A0A8J1UVK4_OWEFU</name>
<evidence type="ECO:0000256" key="7">
    <source>
        <dbReference type="ARBA" id="ARBA00023136"/>
    </source>
</evidence>
<dbReference type="GO" id="GO:0016051">
    <property type="term" value="P:carbohydrate biosynthetic process"/>
    <property type="evidence" value="ECO:0007669"/>
    <property type="project" value="InterPro"/>
</dbReference>
<evidence type="ECO:0000256" key="1">
    <source>
        <dbReference type="ARBA" id="ARBA00004323"/>
    </source>
</evidence>
<dbReference type="AlphaFoldDB" id="A0A8J1UVK4"/>
<dbReference type="InterPro" id="IPR005331">
    <property type="entry name" value="Sulfotransferase"/>
</dbReference>
<dbReference type="EMBL" id="CAIIXF020000012">
    <property type="protein sequence ID" value="CAH1800377.1"/>
    <property type="molecule type" value="Genomic_DNA"/>
</dbReference>
<dbReference type="Proteomes" id="UP000749559">
    <property type="component" value="Unassembled WGS sequence"/>
</dbReference>
<organism evidence="10 11">
    <name type="scientific">Owenia fusiformis</name>
    <name type="common">Polychaete worm</name>
    <dbReference type="NCBI Taxonomy" id="6347"/>
    <lineage>
        <taxon>Eukaryota</taxon>
        <taxon>Metazoa</taxon>
        <taxon>Spiralia</taxon>
        <taxon>Lophotrochozoa</taxon>
        <taxon>Annelida</taxon>
        <taxon>Polychaeta</taxon>
        <taxon>Sedentaria</taxon>
        <taxon>Canalipalpata</taxon>
        <taxon>Sabellida</taxon>
        <taxon>Oweniida</taxon>
        <taxon>Oweniidae</taxon>
        <taxon>Owenia</taxon>
    </lineage>
</organism>
<sequence length="331" mass="39445">MKFTLRLYSLCIGPIILACFYWICTSLYKMQGVQKKTGLIPTVQTTLEMRKENVQKMCKTFPMRRKNDSTIQKETEEILGNKSALIVDEKLKLVFCFVPKAASTSWASIIISHHSNCSIESLDSNEIWNSRRKYIKPMWEFTSQERMKILRDYLKVLVVRDPLDRIYSAWYDKFRYYNKWFAEKYGKYVINMTRPNGINSDLKKGQYITFAEFIQYLTILDDISTTNEHWKPIYDICHPCHVTYDIITNFYNIEEESNFVLQKLGLVNMKFPFKHVNNLPSKTETSFSFQKMYQLYKQFNVETMMKLKDAYIMDYKIFNNGALEFRRLVLE</sequence>
<dbReference type="Pfam" id="PF03567">
    <property type="entry name" value="Sulfotransfer_2"/>
    <property type="match status" value="1"/>
</dbReference>
<dbReference type="EC" id="2.8.2.-" evidence="9"/>
<evidence type="ECO:0000256" key="2">
    <source>
        <dbReference type="ARBA" id="ARBA00006339"/>
    </source>
</evidence>
<dbReference type="PANTHER" id="PTHR12137">
    <property type="entry name" value="CARBOHYDRATE SULFOTRANSFERASE"/>
    <property type="match status" value="1"/>
</dbReference>
<proteinExistence type="inferred from homology"/>
<protein>
    <recommendedName>
        <fullName evidence="9">Carbohydrate sulfotransferase</fullName>
        <ecNumber evidence="9">2.8.2.-</ecNumber>
    </recommendedName>
</protein>
<accession>A0A8J1UVK4</accession>
<dbReference type="GO" id="GO:0008146">
    <property type="term" value="F:sulfotransferase activity"/>
    <property type="evidence" value="ECO:0007669"/>
    <property type="project" value="InterPro"/>
</dbReference>
<evidence type="ECO:0000256" key="8">
    <source>
        <dbReference type="ARBA" id="ARBA00023180"/>
    </source>
</evidence>
<evidence type="ECO:0000256" key="9">
    <source>
        <dbReference type="RuleBase" id="RU364020"/>
    </source>
</evidence>
<comment type="caution">
    <text evidence="10">The sequence shown here is derived from an EMBL/GenBank/DDBJ whole genome shotgun (WGS) entry which is preliminary data.</text>
</comment>
<keyword evidence="9" id="KW-0735">Signal-anchor</keyword>
<evidence type="ECO:0000256" key="4">
    <source>
        <dbReference type="ARBA" id="ARBA00022692"/>
    </source>
</evidence>
<keyword evidence="9" id="KW-0119">Carbohydrate metabolism</keyword>
<comment type="similarity">
    <text evidence="2 9">Belongs to the sulfotransferase 2 family.</text>
</comment>
<keyword evidence="11" id="KW-1185">Reference proteome</keyword>
<keyword evidence="5 9" id="KW-1133">Transmembrane helix</keyword>
<keyword evidence="6 9" id="KW-0333">Golgi apparatus</keyword>
<dbReference type="PROSITE" id="PS51257">
    <property type="entry name" value="PROKAR_LIPOPROTEIN"/>
    <property type="match status" value="1"/>
</dbReference>
<evidence type="ECO:0000256" key="3">
    <source>
        <dbReference type="ARBA" id="ARBA00022679"/>
    </source>
</evidence>
<dbReference type="PANTHER" id="PTHR12137:SF54">
    <property type="entry name" value="CARBOHYDRATE SULFOTRANSFERASE"/>
    <property type="match status" value="1"/>
</dbReference>
<keyword evidence="4 9" id="KW-0812">Transmembrane</keyword>
<feature type="transmembrane region" description="Helical" evidence="9">
    <location>
        <begin position="7"/>
        <end position="28"/>
    </location>
</feature>
<reference evidence="10" key="1">
    <citation type="submission" date="2022-03" db="EMBL/GenBank/DDBJ databases">
        <authorList>
            <person name="Martin C."/>
        </authorList>
    </citation>
    <scope>NUCLEOTIDE SEQUENCE</scope>
</reference>
<dbReference type="GO" id="GO:0000139">
    <property type="term" value="C:Golgi membrane"/>
    <property type="evidence" value="ECO:0007669"/>
    <property type="project" value="UniProtKB-SubCell"/>
</dbReference>
<comment type="subcellular location">
    <subcellularLocation>
        <location evidence="1 9">Golgi apparatus membrane</location>
        <topology evidence="1 9">Single-pass type II membrane protein</topology>
    </subcellularLocation>
</comment>